<name>A0AAN9Y3M7_9HEMI</name>
<dbReference type="AlphaFoldDB" id="A0AAN9Y3M7"/>
<feature type="compositionally biased region" description="Polar residues" evidence="2">
    <location>
        <begin position="329"/>
        <end position="338"/>
    </location>
</feature>
<keyword evidence="1" id="KW-0863">Zinc-finger</keyword>
<dbReference type="Pfam" id="PF14223">
    <property type="entry name" value="Retrotran_gag_2"/>
    <property type="match status" value="1"/>
</dbReference>
<protein>
    <recommendedName>
        <fullName evidence="3">CCHC-type domain-containing protein</fullName>
    </recommendedName>
</protein>
<dbReference type="Pfam" id="PF22936">
    <property type="entry name" value="Pol_BBD"/>
    <property type="match status" value="1"/>
</dbReference>
<dbReference type="GO" id="GO:0008270">
    <property type="term" value="F:zinc ion binding"/>
    <property type="evidence" value="ECO:0007669"/>
    <property type="project" value="UniProtKB-KW"/>
</dbReference>
<comment type="caution">
    <text evidence="4">The sequence shown here is derived from an EMBL/GenBank/DDBJ whole genome shotgun (WGS) entry which is preliminary data.</text>
</comment>
<feature type="domain" description="CCHC-type" evidence="3">
    <location>
        <begin position="252"/>
        <end position="267"/>
    </location>
</feature>
<reference evidence="4 5" key="1">
    <citation type="submission" date="2024-03" db="EMBL/GenBank/DDBJ databases">
        <title>Adaptation during the transition from Ophiocordyceps entomopathogen to insect associate is accompanied by gene loss and intensified selection.</title>
        <authorList>
            <person name="Ward C.M."/>
            <person name="Onetto C.A."/>
            <person name="Borneman A.R."/>
        </authorList>
    </citation>
    <scope>NUCLEOTIDE SEQUENCE [LARGE SCALE GENOMIC DNA]</scope>
    <source>
        <strain evidence="4">AWRI1</strain>
        <tissue evidence="4">Single Adult Female</tissue>
    </source>
</reference>
<dbReference type="PANTHER" id="PTHR47481:SF31">
    <property type="entry name" value="OS01G0873500 PROTEIN"/>
    <property type="match status" value="1"/>
</dbReference>
<dbReference type="InterPro" id="IPR036875">
    <property type="entry name" value="Znf_CCHC_sf"/>
</dbReference>
<evidence type="ECO:0000259" key="3">
    <source>
        <dbReference type="PROSITE" id="PS50158"/>
    </source>
</evidence>
<feature type="domain" description="CCHC-type" evidence="3">
    <location>
        <begin position="233"/>
        <end position="248"/>
    </location>
</feature>
<evidence type="ECO:0000313" key="5">
    <source>
        <dbReference type="Proteomes" id="UP001367676"/>
    </source>
</evidence>
<evidence type="ECO:0000256" key="2">
    <source>
        <dbReference type="SAM" id="MobiDB-lite"/>
    </source>
</evidence>
<sequence>MNVSLPVFNGQNFEFWKFKLTAFLEAKGLERTLQAPVEIDKSWVRDDAKARMYILEAVHDEFVKEIMQAHSARDMLCQLESMYATPYCNDETNNSEKNLRDQFMQLKMAEGPDPSEYFEEFETFVDMLAESGDHLSPKEIFDCLSFSVAKSYEHVFEKIDPELEPLVAFELAKKKILDDYAARANGPKTSAAVDHSTGVNGSAAVNGLETGSPSNPWNAFKEAFRDEQKESECHRCGQLGHFVRECTQPKACYGCGQKGHLKFQCTEQSAQLCFYCGQAGHRKFECPGRSQPPRKKYPAAASEHVTSLLASPRTSPPSGRRIEFARNESPIQNNVSPPTASPEISPAASNGDESTANAVWILDACATYHTICDQSLFSKYSSLEKPIVVEVSNGHTVSTSKVGEVRVRFRVGDCWNTKVLRSVYLIESFEQNLLSIQKLVQFGGSVVLKSSEVELRDQTNKVVACGKKINNLYTIKSYSLNPAIESLFDVFV</sequence>
<dbReference type="SMART" id="SM00343">
    <property type="entry name" value="ZnF_C2HC"/>
    <property type="match status" value="3"/>
</dbReference>
<evidence type="ECO:0000256" key="1">
    <source>
        <dbReference type="PROSITE-ProRule" id="PRU00047"/>
    </source>
</evidence>
<feature type="compositionally biased region" description="Polar residues" evidence="2">
    <location>
        <begin position="304"/>
        <end position="317"/>
    </location>
</feature>
<dbReference type="PANTHER" id="PTHR47481">
    <property type="match status" value="1"/>
</dbReference>
<keyword evidence="5" id="KW-1185">Reference proteome</keyword>
<feature type="region of interest" description="Disordered" evidence="2">
    <location>
        <begin position="287"/>
        <end position="350"/>
    </location>
</feature>
<evidence type="ECO:0000313" key="4">
    <source>
        <dbReference type="EMBL" id="KAK7584055.1"/>
    </source>
</evidence>
<feature type="domain" description="CCHC-type" evidence="3">
    <location>
        <begin position="273"/>
        <end position="287"/>
    </location>
</feature>
<organism evidence="4 5">
    <name type="scientific">Parthenolecanium corni</name>
    <dbReference type="NCBI Taxonomy" id="536013"/>
    <lineage>
        <taxon>Eukaryota</taxon>
        <taxon>Metazoa</taxon>
        <taxon>Ecdysozoa</taxon>
        <taxon>Arthropoda</taxon>
        <taxon>Hexapoda</taxon>
        <taxon>Insecta</taxon>
        <taxon>Pterygota</taxon>
        <taxon>Neoptera</taxon>
        <taxon>Paraneoptera</taxon>
        <taxon>Hemiptera</taxon>
        <taxon>Sternorrhyncha</taxon>
        <taxon>Coccoidea</taxon>
        <taxon>Coccidae</taxon>
        <taxon>Parthenolecanium</taxon>
    </lineage>
</organism>
<gene>
    <name evidence="4" type="ORF">V9T40_005018</name>
</gene>
<dbReference type="InterPro" id="IPR001878">
    <property type="entry name" value="Znf_CCHC"/>
</dbReference>
<dbReference type="SUPFAM" id="SSF57756">
    <property type="entry name" value="Retrovirus zinc finger-like domains"/>
    <property type="match status" value="2"/>
</dbReference>
<dbReference type="Pfam" id="PF00098">
    <property type="entry name" value="zf-CCHC"/>
    <property type="match status" value="3"/>
</dbReference>
<proteinExistence type="predicted"/>
<dbReference type="EMBL" id="JBBCAQ010000032">
    <property type="protein sequence ID" value="KAK7584055.1"/>
    <property type="molecule type" value="Genomic_DNA"/>
</dbReference>
<dbReference type="GO" id="GO:0003676">
    <property type="term" value="F:nucleic acid binding"/>
    <property type="evidence" value="ECO:0007669"/>
    <property type="project" value="InterPro"/>
</dbReference>
<keyword evidence="1" id="KW-0479">Metal-binding</keyword>
<keyword evidence="1" id="KW-0862">Zinc</keyword>
<accession>A0AAN9Y3M7</accession>
<dbReference type="Gene3D" id="4.10.60.10">
    <property type="entry name" value="Zinc finger, CCHC-type"/>
    <property type="match status" value="1"/>
</dbReference>
<dbReference type="InterPro" id="IPR054722">
    <property type="entry name" value="PolX-like_BBD"/>
</dbReference>
<dbReference type="Proteomes" id="UP001367676">
    <property type="component" value="Unassembled WGS sequence"/>
</dbReference>
<dbReference type="PROSITE" id="PS50158">
    <property type="entry name" value="ZF_CCHC"/>
    <property type="match status" value="3"/>
</dbReference>